<accession>A0ACC1MI54</accession>
<dbReference type="Proteomes" id="UP001144978">
    <property type="component" value="Unassembled WGS sequence"/>
</dbReference>
<evidence type="ECO:0000313" key="2">
    <source>
        <dbReference type="Proteomes" id="UP001144978"/>
    </source>
</evidence>
<sequence length="118" mass="11547">MQSSAHQSLANSPMYAPPSPSVNGMGSVGIASIASPDSAPRTGELSSAARNGWRASDPGSIAGNGTSVSTAEDEAKGRGVVGLGLGLPPSSSQVNGAKARPSQLVLSPSDSALGEKST</sequence>
<organism evidence="1 2">
    <name type="scientific">Trametes sanguinea</name>
    <dbReference type="NCBI Taxonomy" id="158606"/>
    <lineage>
        <taxon>Eukaryota</taxon>
        <taxon>Fungi</taxon>
        <taxon>Dikarya</taxon>
        <taxon>Basidiomycota</taxon>
        <taxon>Agaricomycotina</taxon>
        <taxon>Agaricomycetes</taxon>
        <taxon>Polyporales</taxon>
        <taxon>Polyporaceae</taxon>
        <taxon>Trametes</taxon>
    </lineage>
</organism>
<dbReference type="EMBL" id="JANSHE010006667">
    <property type="protein sequence ID" value="KAJ2966403.1"/>
    <property type="molecule type" value="Genomic_DNA"/>
</dbReference>
<name>A0ACC1MI54_9APHY</name>
<keyword evidence="2" id="KW-1185">Reference proteome</keyword>
<gene>
    <name evidence="1" type="ORF">NUW54_g13819</name>
</gene>
<protein>
    <submittedName>
        <fullName evidence="1">Uncharacterized protein</fullName>
    </submittedName>
</protein>
<reference evidence="1" key="1">
    <citation type="submission" date="2022-08" db="EMBL/GenBank/DDBJ databases">
        <title>Genome Sequence of Pycnoporus sanguineus.</title>
        <authorList>
            <person name="Buettner E."/>
        </authorList>
    </citation>
    <scope>NUCLEOTIDE SEQUENCE</scope>
    <source>
        <strain evidence="1">CG-C14</strain>
    </source>
</reference>
<evidence type="ECO:0000313" key="1">
    <source>
        <dbReference type="EMBL" id="KAJ2966403.1"/>
    </source>
</evidence>
<proteinExistence type="predicted"/>
<comment type="caution">
    <text evidence="1">The sequence shown here is derived from an EMBL/GenBank/DDBJ whole genome shotgun (WGS) entry which is preliminary data.</text>
</comment>